<feature type="compositionally biased region" description="Basic and acidic residues" evidence="2">
    <location>
        <begin position="162"/>
        <end position="175"/>
    </location>
</feature>
<evidence type="ECO:0000313" key="4">
    <source>
        <dbReference type="Proteomes" id="UP000019487"/>
    </source>
</evidence>
<protein>
    <submittedName>
        <fullName evidence="3">Uncharacterized protein</fullName>
    </submittedName>
</protein>
<feature type="region of interest" description="Disordered" evidence="2">
    <location>
        <begin position="1"/>
        <end position="114"/>
    </location>
</feature>
<feature type="compositionally biased region" description="Basic and acidic residues" evidence="2">
    <location>
        <begin position="206"/>
        <end position="215"/>
    </location>
</feature>
<comment type="caution">
    <text evidence="3">The sequence shown here is derived from an EMBL/GenBank/DDBJ whole genome shotgun (WGS) entry which is preliminary data.</text>
</comment>
<evidence type="ECO:0000256" key="1">
    <source>
        <dbReference type="SAM" id="Coils"/>
    </source>
</evidence>
<dbReference type="HOGENOM" id="CLU_761079_0_0_1"/>
<feature type="region of interest" description="Disordered" evidence="2">
    <location>
        <begin position="162"/>
        <end position="278"/>
    </location>
</feature>
<evidence type="ECO:0000313" key="3">
    <source>
        <dbReference type="EMBL" id="ESZ99565.1"/>
    </source>
</evidence>
<feature type="compositionally biased region" description="Basic and acidic residues" evidence="2">
    <location>
        <begin position="8"/>
        <end position="25"/>
    </location>
</feature>
<feature type="compositionally biased region" description="Basic and acidic residues" evidence="2">
    <location>
        <begin position="226"/>
        <end position="262"/>
    </location>
</feature>
<dbReference type="EMBL" id="AYSA01000003">
    <property type="protein sequence ID" value="ESZ99565.1"/>
    <property type="molecule type" value="Genomic_DNA"/>
</dbReference>
<feature type="coiled-coil region" evidence="1">
    <location>
        <begin position="286"/>
        <end position="313"/>
    </location>
</feature>
<organism evidence="3 4">
    <name type="scientific">Sclerotinia borealis (strain F-4128)</name>
    <dbReference type="NCBI Taxonomy" id="1432307"/>
    <lineage>
        <taxon>Eukaryota</taxon>
        <taxon>Fungi</taxon>
        <taxon>Dikarya</taxon>
        <taxon>Ascomycota</taxon>
        <taxon>Pezizomycotina</taxon>
        <taxon>Leotiomycetes</taxon>
        <taxon>Helotiales</taxon>
        <taxon>Sclerotiniaceae</taxon>
        <taxon>Sclerotinia</taxon>
    </lineage>
</organism>
<proteinExistence type="predicted"/>
<evidence type="ECO:0000256" key="2">
    <source>
        <dbReference type="SAM" id="MobiDB-lite"/>
    </source>
</evidence>
<keyword evidence="1" id="KW-0175">Coiled coil</keyword>
<dbReference type="AlphaFoldDB" id="W9CY51"/>
<name>W9CY51_SCLBF</name>
<dbReference type="Proteomes" id="UP000019487">
    <property type="component" value="Unassembled WGS sequence"/>
</dbReference>
<keyword evidence="4" id="KW-1185">Reference proteome</keyword>
<sequence length="364" mass="41493">MATMTTKPRMEKMTRMFRVDSWSKSRKEKKNKKKMSETNTQVANAGGGSGGIDTPPDYADHTWSDSTTVNIASLALSPPPSPPQRGDFSDEEEGGMMGEDGTLDGYFPPDPTMQFQEEPSQIFRRGVEKNIQQIVEGPEAPAPPQRSWSKEIHEVHETELNMNRIEHVESTMSEKSKRRAFWKGKGKDKGEVVSNTDESSPTESMEFGKGKRKDAQFPWGRWPMNGKERETGEEKGWKSFSDAKKTEEGENEEKDGKRRWTIDRMPPFKKAPVVETPPEEAAVHVMEAIEVESESERLEREHLEREQSKIERRAKYPDAVIEDFKEEFRVQGSDVSNMMNGFVAADRYAKARAARENAAWKARR</sequence>
<gene>
    <name evidence="3" type="ORF">SBOR_0038</name>
</gene>
<accession>W9CY51</accession>
<reference evidence="3 4" key="1">
    <citation type="journal article" date="2014" name="Genome Announc.">
        <title>Draft genome sequence of Sclerotinia borealis, a psychrophilic plant pathogenic fungus.</title>
        <authorList>
            <person name="Mardanov A.V."/>
            <person name="Beletsky A.V."/>
            <person name="Kadnikov V.V."/>
            <person name="Ignatov A.N."/>
            <person name="Ravin N.V."/>
        </authorList>
    </citation>
    <scope>NUCLEOTIDE SEQUENCE [LARGE SCALE GENOMIC DNA]</scope>
    <source>
        <strain evidence="4">F-4157</strain>
    </source>
</reference>
<feature type="compositionally biased region" description="Polar residues" evidence="2">
    <location>
        <begin position="193"/>
        <end position="203"/>
    </location>
</feature>